<protein>
    <submittedName>
        <fullName evidence="2">Uncharacterized protein</fullName>
    </submittedName>
</protein>
<feature type="compositionally biased region" description="Polar residues" evidence="1">
    <location>
        <begin position="134"/>
        <end position="147"/>
    </location>
</feature>
<evidence type="ECO:0000313" key="3">
    <source>
        <dbReference type="Proteomes" id="UP001189429"/>
    </source>
</evidence>
<evidence type="ECO:0000313" key="2">
    <source>
        <dbReference type="EMBL" id="CAK0865205.1"/>
    </source>
</evidence>
<reference evidence="2" key="1">
    <citation type="submission" date="2023-10" db="EMBL/GenBank/DDBJ databases">
        <authorList>
            <person name="Chen Y."/>
            <person name="Shah S."/>
            <person name="Dougan E. K."/>
            <person name="Thang M."/>
            <person name="Chan C."/>
        </authorList>
    </citation>
    <scope>NUCLEOTIDE SEQUENCE [LARGE SCALE GENOMIC DNA]</scope>
</reference>
<feature type="region of interest" description="Disordered" evidence="1">
    <location>
        <begin position="1"/>
        <end position="26"/>
    </location>
</feature>
<accession>A0ABN9V0U9</accession>
<proteinExistence type="predicted"/>
<keyword evidence="3" id="KW-1185">Reference proteome</keyword>
<evidence type="ECO:0000256" key="1">
    <source>
        <dbReference type="SAM" id="MobiDB-lite"/>
    </source>
</evidence>
<gene>
    <name evidence="2" type="ORF">PCOR1329_LOCUS52788</name>
</gene>
<feature type="compositionally biased region" description="Basic and acidic residues" evidence="1">
    <location>
        <begin position="122"/>
        <end position="132"/>
    </location>
</feature>
<feature type="non-terminal residue" evidence="2">
    <location>
        <position position="183"/>
    </location>
</feature>
<feature type="region of interest" description="Disordered" evidence="1">
    <location>
        <begin position="122"/>
        <end position="147"/>
    </location>
</feature>
<feature type="region of interest" description="Disordered" evidence="1">
    <location>
        <begin position="49"/>
        <end position="70"/>
    </location>
</feature>
<dbReference type="EMBL" id="CAUYUJ010016426">
    <property type="protein sequence ID" value="CAK0865205.1"/>
    <property type="molecule type" value="Genomic_DNA"/>
</dbReference>
<comment type="caution">
    <text evidence="2">The sequence shown here is derived from an EMBL/GenBank/DDBJ whole genome shotgun (WGS) entry which is preliminary data.</text>
</comment>
<name>A0ABN9V0U9_9DINO</name>
<dbReference type="Proteomes" id="UP001189429">
    <property type="component" value="Unassembled WGS sequence"/>
</dbReference>
<organism evidence="2 3">
    <name type="scientific">Prorocentrum cordatum</name>
    <dbReference type="NCBI Taxonomy" id="2364126"/>
    <lineage>
        <taxon>Eukaryota</taxon>
        <taxon>Sar</taxon>
        <taxon>Alveolata</taxon>
        <taxon>Dinophyceae</taxon>
        <taxon>Prorocentrales</taxon>
        <taxon>Prorocentraceae</taxon>
        <taxon>Prorocentrum</taxon>
    </lineage>
</organism>
<sequence>MARPARGSCRRGSPQGAHGSVLWGPKPGECPLEYSLAIMAKHDPELGSTVRAEVGKKRPAPAPGGEQPKDLWQCFSQAKVAQQRNVKELVRAEEELQAKEQALQRAKELRDRLLVEAYEANRQREKASEDYYRATTSGGQRAGTTAPSVLNFEVDPLLLQDLDDYEDCKVKEEIHAFRPKLEE</sequence>